<comment type="caution">
    <text evidence="1">The sequence shown here is derived from an EMBL/GenBank/DDBJ whole genome shotgun (WGS) entry which is preliminary data.</text>
</comment>
<dbReference type="Proteomes" id="UP000474175">
    <property type="component" value="Unassembled WGS sequence"/>
</dbReference>
<evidence type="ECO:0000313" key="2">
    <source>
        <dbReference type="Proteomes" id="UP000474175"/>
    </source>
</evidence>
<proteinExistence type="predicted"/>
<evidence type="ECO:0000313" key="1">
    <source>
        <dbReference type="EMBL" id="NDU95635.1"/>
    </source>
</evidence>
<dbReference type="EMBL" id="JAAFZH010000004">
    <property type="protein sequence ID" value="NDU95635.1"/>
    <property type="molecule type" value="Genomic_DNA"/>
</dbReference>
<protein>
    <submittedName>
        <fullName evidence="1">Uncharacterized protein</fullName>
    </submittedName>
</protein>
<gene>
    <name evidence="1" type="ORF">GK108_12190</name>
</gene>
<name>A0A6L9L4T6_9BACT</name>
<reference evidence="1 2" key="1">
    <citation type="submission" date="2020-02" db="EMBL/GenBank/DDBJ databases">
        <title>Draft genome sequence of two Spirosoma agri KCTC 52727 and Spirosoma terrae KCTC 52035.</title>
        <authorList>
            <person name="Rojas J."/>
            <person name="Ambika Manirajan B."/>
            <person name="Suarez C."/>
            <person name="Ratering S."/>
            <person name="Schnell S."/>
        </authorList>
    </citation>
    <scope>NUCLEOTIDE SEQUENCE [LARGE SCALE GENOMIC DNA]</scope>
    <source>
        <strain evidence="1 2">KCTC 52035</strain>
    </source>
</reference>
<organism evidence="1 2">
    <name type="scientific">Spirosoma terrae</name>
    <dbReference type="NCBI Taxonomy" id="1968276"/>
    <lineage>
        <taxon>Bacteria</taxon>
        <taxon>Pseudomonadati</taxon>
        <taxon>Bacteroidota</taxon>
        <taxon>Cytophagia</taxon>
        <taxon>Cytophagales</taxon>
        <taxon>Cytophagaceae</taxon>
        <taxon>Spirosoma</taxon>
    </lineage>
</organism>
<sequence>MKTYAESQGQKPFDWWKALKTPMDLIPMWKTLWDLSSDWVTDACGYQSNLITRDVEGRPKDPELEILGFDFSRAVGEAFQAATNHHQTKFGIAVQQAQAYLHEIEKRAEFLLNQLDHPTHD</sequence>
<accession>A0A6L9L4T6</accession>
<dbReference type="RefSeq" id="WP_163948049.1">
    <property type="nucleotide sequence ID" value="NZ_JAAFZH010000004.1"/>
</dbReference>
<keyword evidence="2" id="KW-1185">Reference proteome</keyword>
<dbReference type="AlphaFoldDB" id="A0A6L9L4T6"/>